<proteinExistence type="inferred from homology"/>
<feature type="coiled-coil region" evidence="4">
    <location>
        <begin position="296"/>
        <end position="360"/>
    </location>
</feature>
<feature type="domain" description="Methyl-accepting transducer" evidence="7">
    <location>
        <begin position="353"/>
        <end position="618"/>
    </location>
</feature>
<feature type="domain" description="HAMP" evidence="8">
    <location>
        <begin position="290"/>
        <end position="348"/>
    </location>
</feature>
<evidence type="ECO:0000259" key="7">
    <source>
        <dbReference type="PROSITE" id="PS50111"/>
    </source>
</evidence>
<evidence type="ECO:0000313" key="10">
    <source>
        <dbReference type="Proteomes" id="UP001546774"/>
    </source>
</evidence>
<organism evidence="9 10">
    <name type="scientific">Lachnospira intestinalis</name>
    <dbReference type="NCBI Taxonomy" id="3133158"/>
    <lineage>
        <taxon>Bacteria</taxon>
        <taxon>Bacillati</taxon>
        <taxon>Bacillota</taxon>
        <taxon>Clostridia</taxon>
        <taxon>Lachnospirales</taxon>
        <taxon>Lachnospiraceae</taxon>
        <taxon>Lachnospira</taxon>
    </lineage>
</organism>
<dbReference type="SMART" id="SM00283">
    <property type="entry name" value="MA"/>
    <property type="match status" value="1"/>
</dbReference>
<name>A0ABV1H184_9FIRM</name>
<keyword evidence="10" id="KW-1185">Reference proteome</keyword>
<dbReference type="SUPFAM" id="SSF58104">
    <property type="entry name" value="Methyl-accepting chemotaxis protein (MCP) signaling domain"/>
    <property type="match status" value="1"/>
</dbReference>
<dbReference type="SMART" id="SM00304">
    <property type="entry name" value="HAMP"/>
    <property type="match status" value="1"/>
</dbReference>
<feature type="region of interest" description="Disordered" evidence="5">
    <location>
        <begin position="101"/>
        <end position="159"/>
    </location>
</feature>
<dbReference type="Pfam" id="PF00015">
    <property type="entry name" value="MCPsignal"/>
    <property type="match status" value="1"/>
</dbReference>
<evidence type="ECO:0000256" key="1">
    <source>
        <dbReference type="ARBA" id="ARBA00023224"/>
    </source>
</evidence>
<dbReference type="Gene3D" id="1.10.287.950">
    <property type="entry name" value="Methyl-accepting chemotaxis protein"/>
    <property type="match status" value="1"/>
</dbReference>
<evidence type="ECO:0000259" key="8">
    <source>
        <dbReference type="PROSITE" id="PS50885"/>
    </source>
</evidence>
<evidence type="ECO:0000256" key="6">
    <source>
        <dbReference type="SAM" id="Phobius"/>
    </source>
</evidence>
<keyword evidence="6" id="KW-1133">Transmembrane helix</keyword>
<dbReference type="PANTHER" id="PTHR32089:SF112">
    <property type="entry name" value="LYSOZYME-LIKE PROTEIN-RELATED"/>
    <property type="match status" value="1"/>
</dbReference>
<keyword evidence="6" id="KW-0472">Membrane</keyword>
<dbReference type="PANTHER" id="PTHR32089">
    <property type="entry name" value="METHYL-ACCEPTING CHEMOTAXIS PROTEIN MCPB"/>
    <property type="match status" value="1"/>
</dbReference>
<feature type="compositionally biased region" description="Low complexity" evidence="5">
    <location>
        <begin position="118"/>
        <end position="136"/>
    </location>
</feature>
<dbReference type="PROSITE" id="PS50111">
    <property type="entry name" value="CHEMOTAXIS_TRANSDUC_2"/>
    <property type="match status" value="1"/>
</dbReference>
<dbReference type="CDD" id="cd06225">
    <property type="entry name" value="HAMP"/>
    <property type="match status" value="1"/>
</dbReference>
<dbReference type="InterPro" id="IPR004089">
    <property type="entry name" value="MCPsignal_dom"/>
</dbReference>
<sequence length="655" mass="70808">MKKKISAKILVLAGILFAAGIASVLLGFLFIHSMNKKSQKISNECMEAVTLMADTSTSIEKVQKYANSSAAFRMQNQMEKNNNSSASDSTQNTSDVMPQAENMQAENAQSESGQSENMQMMQGDSQQGTQDTTGMSNQQNTVSGGSGAQAAGNATDNASDMKTNMENEIQNLTASFEALETAVKAFGNAEVLAGLEEYESVYEEYSTKIQSVLSSDSNSMDDYFELTAEGDDSITSRLETAADNLNTLISAQVSEASSQLNEQYSQSIMVYAVILAIMLIIGAAIIVMIMFIIKPLKSANRQLNDIIKNIEESNGDLTARIEVKSEDEIGELVDGINSFIEKLQLVMKDIKSKSDALQEASANMNCQITAVNDNAGSVSAVMEEMAASMQEISATAEQLSAGSDNIFHAIVNVTDQITEGNEITARIQKKSVRYREDTEQGRQSTNDMVAQIKDGLNQSIENSKQVARIQELTEDILSISSQTNMLALNASIEAARAGDAGKGFAVVAEEIRELAEDSRKIANSIQEISLVVIDSVKDLTGNSGKLLAYVDESILADYEKFAAITNEYRDDAAKVNDILENFAVNAETLKNTMAEMNSGISDISTTIDESSQGVNDAADSVGGIVDSINDIEKDAEKNTEIGQKLQNYVEVFKKF</sequence>
<keyword evidence="1 3" id="KW-0807">Transducer</keyword>
<evidence type="ECO:0000256" key="2">
    <source>
        <dbReference type="ARBA" id="ARBA00029447"/>
    </source>
</evidence>
<evidence type="ECO:0000256" key="4">
    <source>
        <dbReference type="SAM" id="Coils"/>
    </source>
</evidence>
<dbReference type="EMBL" id="JBBMFS010000001">
    <property type="protein sequence ID" value="MEQ2553458.1"/>
    <property type="molecule type" value="Genomic_DNA"/>
</dbReference>
<keyword evidence="6" id="KW-0812">Transmembrane</keyword>
<dbReference type="PROSITE" id="PS50885">
    <property type="entry name" value="HAMP"/>
    <property type="match status" value="1"/>
</dbReference>
<evidence type="ECO:0000256" key="3">
    <source>
        <dbReference type="PROSITE-ProRule" id="PRU00284"/>
    </source>
</evidence>
<dbReference type="Proteomes" id="UP001546774">
    <property type="component" value="Unassembled WGS sequence"/>
</dbReference>
<comment type="caution">
    <text evidence="9">The sequence shown here is derived from an EMBL/GenBank/DDBJ whole genome shotgun (WGS) entry which is preliminary data.</text>
</comment>
<evidence type="ECO:0000313" key="9">
    <source>
        <dbReference type="EMBL" id="MEQ2553458.1"/>
    </source>
</evidence>
<protein>
    <submittedName>
        <fullName evidence="9">Methyl-accepting chemotaxis protein</fullName>
    </submittedName>
</protein>
<dbReference type="InterPro" id="IPR003660">
    <property type="entry name" value="HAMP_dom"/>
</dbReference>
<keyword evidence="4" id="KW-0175">Coiled coil</keyword>
<accession>A0ABV1H184</accession>
<feature type="transmembrane region" description="Helical" evidence="6">
    <location>
        <begin position="9"/>
        <end position="31"/>
    </location>
</feature>
<dbReference type="Pfam" id="PF00672">
    <property type="entry name" value="HAMP"/>
    <property type="match status" value="1"/>
</dbReference>
<evidence type="ECO:0000256" key="5">
    <source>
        <dbReference type="SAM" id="MobiDB-lite"/>
    </source>
</evidence>
<gene>
    <name evidence="9" type="ORF">WMO37_00295</name>
</gene>
<feature type="transmembrane region" description="Helical" evidence="6">
    <location>
        <begin position="268"/>
        <end position="293"/>
    </location>
</feature>
<feature type="compositionally biased region" description="Polar residues" evidence="5">
    <location>
        <begin position="101"/>
        <end position="117"/>
    </location>
</feature>
<dbReference type="Gene3D" id="1.10.8.500">
    <property type="entry name" value="HAMP domain in histidine kinase"/>
    <property type="match status" value="1"/>
</dbReference>
<comment type="similarity">
    <text evidence="2">Belongs to the methyl-accepting chemotaxis (MCP) protein family.</text>
</comment>
<reference evidence="9" key="1">
    <citation type="submission" date="2024-03" db="EMBL/GenBank/DDBJ databases">
        <title>Human intestinal bacterial collection.</title>
        <authorList>
            <person name="Pauvert C."/>
            <person name="Hitch T.C.A."/>
            <person name="Clavel T."/>
        </authorList>
    </citation>
    <scope>NUCLEOTIDE SEQUENCE [LARGE SCALE GENOMIC DNA]</scope>
    <source>
        <strain evidence="9">CLA-AA-H89B</strain>
    </source>
</reference>